<comment type="caution">
    <text evidence="3">The sequence shown here is derived from an EMBL/GenBank/DDBJ whole genome shotgun (WGS) entry which is preliminary data.</text>
</comment>
<dbReference type="InterPro" id="IPR025405">
    <property type="entry name" value="DUF4131"/>
</dbReference>
<keyword evidence="1" id="KW-0472">Membrane</keyword>
<feature type="transmembrane region" description="Helical" evidence="1">
    <location>
        <begin position="20"/>
        <end position="38"/>
    </location>
</feature>
<dbReference type="Pfam" id="PF13567">
    <property type="entry name" value="DUF4131"/>
    <property type="match status" value="1"/>
</dbReference>
<feature type="non-terminal residue" evidence="3">
    <location>
        <position position="137"/>
    </location>
</feature>
<organism evidence="3">
    <name type="scientific">marine sediment metagenome</name>
    <dbReference type="NCBI Taxonomy" id="412755"/>
    <lineage>
        <taxon>unclassified sequences</taxon>
        <taxon>metagenomes</taxon>
        <taxon>ecological metagenomes</taxon>
    </lineage>
</organism>
<feature type="domain" description="DUF4131" evidence="2">
    <location>
        <begin position="17"/>
        <end position="136"/>
    </location>
</feature>
<keyword evidence="1" id="KW-1133">Transmembrane helix</keyword>
<evidence type="ECO:0000259" key="2">
    <source>
        <dbReference type="Pfam" id="PF13567"/>
    </source>
</evidence>
<reference evidence="3" key="1">
    <citation type="journal article" date="2014" name="Front. Microbiol.">
        <title>High frequency of phylogenetically diverse reductive dehalogenase-homologous genes in deep subseafloor sedimentary metagenomes.</title>
        <authorList>
            <person name="Kawai M."/>
            <person name="Futagami T."/>
            <person name="Toyoda A."/>
            <person name="Takaki Y."/>
            <person name="Nishi S."/>
            <person name="Hori S."/>
            <person name="Arai W."/>
            <person name="Tsubouchi T."/>
            <person name="Morono Y."/>
            <person name="Uchiyama I."/>
            <person name="Ito T."/>
            <person name="Fujiyama A."/>
            <person name="Inagaki F."/>
            <person name="Takami H."/>
        </authorList>
    </citation>
    <scope>NUCLEOTIDE SEQUENCE</scope>
    <source>
        <strain evidence="3">Expedition CK06-06</strain>
    </source>
</reference>
<accession>X1HTS0</accession>
<gene>
    <name evidence="3" type="ORF">S03H2_47583</name>
</gene>
<name>X1HTS0_9ZZZZ</name>
<dbReference type="EMBL" id="BARU01029950">
    <property type="protein sequence ID" value="GAH72877.1"/>
    <property type="molecule type" value="Genomic_DNA"/>
</dbReference>
<feature type="transmembrane region" description="Helical" evidence="1">
    <location>
        <begin position="43"/>
        <end position="62"/>
    </location>
</feature>
<evidence type="ECO:0000313" key="3">
    <source>
        <dbReference type="EMBL" id="GAH72877.1"/>
    </source>
</evidence>
<dbReference type="AlphaFoldDB" id="X1HTS0"/>
<protein>
    <recommendedName>
        <fullName evidence="2">DUF4131 domain-containing protein</fullName>
    </recommendedName>
</protein>
<proteinExistence type="predicted"/>
<keyword evidence="1" id="KW-0812">Transmembrane</keyword>
<evidence type="ECO:0000256" key="1">
    <source>
        <dbReference type="SAM" id="Phobius"/>
    </source>
</evidence>
<sequence>MPIAFGCGIALYFAADHEPVLWVAVATAASLALGAVLLRRSRLFAPAIMIAAVAAGFAAATWKTARIAHTVLAKPLYSVSLSGFVETRDIRERTDRFVLHVTTMDAQRSDVKLERVRLSVRKGTAPDVGSFAQLKAR</sequence>